<evidence type="ECO:0000313" key="2">
    <source>
        <dbReference type="EMBL" id="AND16058.1"/>
    </source>
</evidence>
<evidence type="ECO:0000313" key="3">
    <source>
        <dbReference type="Proteomes" id="UP000077071"/>
    </source>
</evidence>
<dbReference type="EMBL" id="CP015515">
    <property type="protein sequence ID" value="AND16058.1"/>
    <property type="molecule type" value="Genomic_DNA"/>
</dbReference>
<evidence type="ECO:0000256" key="1">
    <source>
        <dbReference type="SAM" id="Phobius"/>
    </source>
</evidence>
<feature type="transmembrane region" description="Helical" evidence="1">
    <location>
        <begin position="33"/>
        <end position="53"/>
    </location>
</feature>
<dbReference type="Proteomes" id="UP000077071">
    <property type="component" value="Chromosome"/>
</dbReference>
<dbReference type="OrthoDB" id="5120536at2"/>
<dbReference type="KEGG" id="rtn:A6122_0905"/>
<proteinExistence type="predicted"/>
<dbReference type="PATRIC" id="fig|33888.3.peg.1004"/>
<gene>
    <name evidence="2" type="ORF">A6122_0905</name>
</gene>
<name>A0A160KSD8_9MICO</name>
<protein>
    <submittedName>
        <fullName evidence="2">Uncharacterized protein</fullName>
    </submittedName>
</protein>
<sequence length="69" mass="7924">MRKFIFNSSVISAIVGGWSILQTTRKGPRDWRLALQWVSWVISVTVALGSVSYDSKEIVKEERGKKRDR</sequence>
<dbReference type="AlphaFoldDB" id="A0A160KSD8"/>
<dbReference type="RefSeq" id="WP_068252165.1">
    <property type="nucleotide sequence ID" value="NZ_CP015515.1"/>
</dbReference>
<reference evidence="2 3" key="1">
    <citation type="submission" date="2016-05" db="EMBL/GenBank/DDBJ databases">
        <title>Complete genome sequence of Rathayibacter tritici NCPPB 1953.</title>
        <authorList>
            <person name="Park J."/>
            <person name="Lee H.-H."/>
            <person name="Lee S.-W."/>
            <person name="Seo Y.-S."/>
        </authorList>
    </citation>
    <scope>NUCLEOTIDE SEQUENCE [LARGE SCALE GENOMIC DNA]</scope>
    <source>
        <strain evidence="2 3">NCPPB 1953</strain>
    </source>
</reference>
<dbReference type="STRING" id="33888.A6122_0905"/>
<accession>A0A160KSD8</accession>
<organism evidence="2 3">
    <name type="scientific">Rathayibacter tritici</name>
    <dbReference type="NCBI Taxonomy" id="33888"/>
    <lineage>
        <taxon>Bacteria</taxon>
        <taxon>Bacillati</taxon>
        <taxon>Actinomycetota</taxon>
        <taxon>Actinomycetes</taxon>
        <taxon>Micrococcales</taxon>
        <taxon>Microbacteriaceae</taxon>
        <taxon>Rathayibacter</taxon>
    </lineage>
</organism>
<keyword evidence="1" id="KW-1133">Transmembrane helix</keyword>
<keyword evidence="3" id="KW-1185">Reference proteome</keyword>
<keyword evidence="1" id="KW-0472">Membrane</keyword>
<keyword evidence="1" id="KW-0812">Transmembrane</keyword>
<feature type="transmembrane region" description="Helical" evidence="1">
    <location>
        <begin position="5"/>
        <end position="21"/>
    </location>
</feature>